<dbReference type="SUPFAM" id="SSF55874">
    <property type="entry name" value="ATPase domain of HSP90 chaperone/DNA topoisomerase II/histidine kinase"/>
    <property type="match status" value="1"/>
</dbReference>
<name>A0A849HCB8_9MICO</name>
<keyword evidence="8" id="KW-0902">Two-component regulatory system</keyword>
<keyword evidence="5" id="KW-0547">Nucleotide-binding</keyword>
<keyword evidence="6 11" id="KW-0418">Kinase</keyword>
<dbReference type="PANTHER" id="PTHR24421">
    <property type="entry name" value="NITRATE/NITRITE SENSOR PROTEIN NARX-RELATED"/>
    <property type="match status" value="1"/>
</dbReference>
<keyword evidence="4" id="KW-0808">Transferase</keyword>
<comment type="catalytic activity">
    <reaction evidence="1">
        <text>ATP + protein L-histidine = ADP + protein N-phospho-L-histidine.</text>
        <dbReference type="EC" id="2.7.13.3"/>
    </reaction>
</comment>
<keyword evidence="9" id="KW-1133">Transmembrane helix</keyword>
<evidence type="ECO:0000256" key="6">
    <source>
        <dbReference type="ARBA" id="ARBA00022777"/>
    </source>
</evidence>
<dbReference type="Pfam" id="PF02518">
    <property type="entry name" value="HATPase_c"/>
    <property type="match status" value="1"/>
</dbReference>
<dbReference type="InterPro" id="IPR003594">
    <property type="entry name" value="HATPase_dom"/>
</dbReference>
<gene>
    <name evidence="11" type="ORF">HJG52_15420</name>
</gene>
<evidence type="ECO:0000313" key="12">
    <source>
        <dbReference type="Proteomes" id="UP000588586"/>
    </source>
</evidence>
<evidence type="ECO:0000256" key="2">
    <source>
        <dbReference type="ARBA" id="ARBA00012438"/>
    </source>
</evidence>
<dbReference type="GO" id="GO:0005524">
    <property type="term" value="F:ATP binding"/>
    <property type="evidence" value="ECO:0007669"/>
    <property type="project" value="UniProtKB-KW"/>
</dbReference>
<dbReference type="InterPro" id="IPR050482">
    <property type="entry name" value="Sensor_HK_TwoCompSys"/>
</dbReference>
<dbReference type="Gene3D" id="1.20.5.1930">
    <property type="match status" value="1"/>
</dbReference>
<evidence type="ECO:0000256" key="3">
    <source>
        <dbReference type="ARBA" id="ARBA00022553"/>
    </source>
</evidence>
<accession>A0A849HCB8</accession>
<keyword evidence="12" id="KW-1185">Reference proteome</keyword>
<evidence type="ECO:0000256" key="4">
    <source>
        <dbReference type="ARBA" id="ARBA00022679"/>
    </source>
</evidence>
<feature type="transmembrane region" description="Helical" evidence="9">
    <location>
        <begin position="136"/>
        <end position="156"/>
    </location>
</feature>
<protein>
    <recommendedName>
        <fullName evidence="2">histidine kinase</fullName>
        <ecNumber evidence="2">2.7.13.3</ecNumber>
    </recommendedName>
</protein>
<dbReference type="GO" id="GO:0016020">
    <property type="term" value="C:membrane"/>
    <property type="evidence" value="ECO:0007669"/>
    <property type="project" value="InterPro"/>
</dbReference>
<evidence type="ECO:0000313" key="11">
    <source>
        <dbReference type="EMBL" id="NNM47386.1"/>
    </source>
</evidence>
<dbReference type="Pfam" id="PF07730">
    <property type="entry name" value="HisKA_3"/>
    <property type="match status" value="1"/>
</dbReference>
<sequence length="455" mass="48657">MSQSTTPHRSVRQRVAQFFAFDDPWVRPGGLTTQDWVVGAVATVVSVVLLELTRGLGAMNELEAPRWVQVGAVVVGAMLLVGRRQWPLVVAVLGAAHMFVVGVTMPQVMAQFAMQVIYFAIFFSGVAWARSRRDMGVVLGGVVVFMFAWLAWQMAVGVGMDSLRRELEPRAAESDGLLPLVTSYVLLTAITNVIYFGGAIIGGQVSWRAARQGARLGEQARTIADQAEELQRQAVLAERLRIARELHDVVAHHVSVIGIQAGASRRVLTTDPPAATAALSQVEASSREAVAQMRSLVGALRDPADGVSDGRERRAPEPGLADLATLVGEAETAGLTTAYEAVEATPGALEELPGPLGLAIYRIVQEALTNVRKHSTANHVGVVVRVDPSGDKPFAEVEVVDNGRPRPGTSGSGLGLLGVRERAAARRGLVEVGPRVGGGYRVRVRFPLEEREGAR</sequence>
<feature type="domain" description="Histidine kinase/HSP90-like ATPase" evidence="10">
    <location>
        <begin position="355"/>
        <end position="450"/>
    </location>
</feature>
<comment type="caution">
    <text evidence="11">The sequence shown here is derived from an EMBL/GenBank/DDBJ whole genome shotgun (WGS) entry which is preliminary data.</text>
</comment>
<keyword evidence="9" id="KW-0812">Transmembrane</keyword>
<dbReference type="EC" id="2.7.13.3" evidence="2"/>
<evidence type="ECO:0000256" key="7">
    <source>
        <dbReference type="ARBA" id="ARBA00022840"/>
    </source>
</evidence>
<dbReference type="GO" id="GO:0000155">
    <property type="term" value="F:phosphorelay sensor kinase activity"/>
    <property type="evidence" value="ECO:0007669"/>
    <property type="project" value="InterPro"/>
</dbReference>
<dbReference type="RefSeq" id="WP_171244486.1">
    <property type="nucleotide sequence ID" value="NZ_JABEPQ010000003.1"/>
</dbReference>
<dbReference type="InterPro" id="IPR011712">
    <property type="entry name" value="Sig_transdc_His_kin_sub3_dim/P"/>
</dbReference>
<feature type="transmembrane region" description="Helical" evidence="9">
    <location>
        <begin position="88"/>
        <end position="106"/>
    </location>
</feature>
<feature type="transmembrane region" description="Helical" evidence="9">
    <location>
        <begin position="176"/>
        <end position="201"/>
    </location>
</feature>
<dbReference type="Proteomes" id="UP000588586">
    <property type="component" value="Unassembled WGS sequence"/>
</dbReference>
<dbReference type="EMBL" id="JABEPQ010000003">
    <property type="protein sequence ID" value="NNM47386.1"/>
    <property type="molecule type" value="Genomic_DNA"/>
</dbReference>
<keyword evidence="9" id="KW-0472">Membrane</keyword>
<evidence type="ECO:0000256" key="9">
    <source>
        <dbReference type="SAM" id="Phobius"/>
    </source>
</evidence>
<keyword evidence="7" id="KW-0067">ATP-binding</keyword>
<evidence type="ECO:0000256" key="1">
    <source>
        <dbReference type="ARBA" id="ARBA00000085"/>
    </source>
</evidence>
<evidence type="ECO:0000256" key="8">
    <source>
        <dbReference type="ARBA" id="ARBA00023012"/>
    </source>
</evidence>
<dbReference type="CDD" id="cd16917">
    <property type="entry name" value="HATPase_UhpB-NarQ-NarX-like"/>
    <property type="match status" value="1"/>
</dbReference>
<evidence type="ECO:0000259" key="10">
    <source>
        <dbReference type="SMART" id="SM00387"/>
    </source>
</evidence>
<evidence type="ECO:0000256" key="5">
    <source>
        <dbReference type="ARBA" id="ARBA00022741"/>
    </source>
</evidence>
<feature type="transmembrane region" description="Helical" evidence="9">
    <location>
        <begin position="112"/>
        <end position="129"/>
    </location>
</feature>
<dbReference type="SMART" id="SM00387">
    <property type="entry name" value="HATPase_c"/>
    <property type="match status" value="1"/>
</dbReference>
<proteinExistence type="predicted"/>
<dbReference type="PANTHER" id="PTHR24421:SF10">
    <property type="entry name" value="NITRATE_NITRITE SENSOR PROTEIN NARQ"/>
    <property type="match status" value="1"/>
</dbReference>
<reference evidence="11 12" key="1">
    <citation type="submission" date="2020-04" db="EMBL/GenBank/DDBJ databases">
        <title>Knoellia sp. isolate from air conditioner.</title>
        <authorList>
            <person name="Chea S."/>
            <person name="Kim D.-U."/>
        </authorList>
    </citation>
    <scope>NUCLEOTIDE SEQUENCE [LARGE SCALE GENOMIC DNA]</scope>
    <source>
        <strain evidence="11 12">DB2414S</strain>
    </source>
</reference>
<dbReference type="GO" id="GO:0046983">
    <property type="term" value="F:protein dimerization activity"/>
    <property type="evidence" value="ECO:0007669"/>
    <property type="project" value="InterPro"/>
</dbReference>
<dbReference type="Gene3D" id="3.30.565.10">
    <property type="entry name" value="Histidine kinase-like ATPase, C-terminal domain"/>
    <property type="match status" value="1"/>
</dbReference>
<dbReference type="InterPro" id="IPR036890">
    <property type="entry name" value="HATPase_C_sf"/>
</dbReference>
<dbReference type="AlphaFoldDB" id="A0A849HCB8"/>
<organism evidence="11 12">
    <name type="scientific">Knoellia koreensis</name>
    <dbReference type="NCBI Taxonomy" id="2730921"/>
    <lineage>
        <taxon>Bacteria</taxon>
        <taxon>Bacillati</taxon>
        <taxon>Actinomycetota</taxon>
        <taxon>Actinomycetes</taxon>
        <taxon>Micrococcales</taxon>
        <taxon>Intrasporangiaceae</taxon>
        <taxon>Knoellia</taxon>
    </lineage>
</organism>
<keyword evidence="3" id="KW-0597">Phosphoprotein</keyword>